<keyword evidence="7 13" id="KW-0547">Nucleotide-binding</keyword>
<dbReference type="SUPFAM" id="SSF55008">
    <property type="entry name" value="HMA, heavy metal-associated domain"/>
    <property type="match status" value="2"/>
</dbReference>
<dbReference type="PROSITE" id="PS50846">
    <property type="entry name" value="HMA_2"/>
    <property type="match status" value="2"/>
</dbReference>
<reference evidence="16" key="1">
    <citation type="submission" date="2022-07" db="EMBL/GenBank/DDBJ databases">
        <title>Phylogenomic reconstructions and comparative analyses of Kickxellomycotina fungi.</title>
        <authorList>
            <person name="Reynolds N.K."/>
            <person name="Stajich J.E."/>
            <person name="Barry K."/>
            <person name="Grigoriev I.V."/>
            <person name="Crous P."/>
            <person name="Smith M.E."/>
        </authorList>
    </citation>
    <scope>NUCLEOTIDE SEQUENCE</scope>
    <source>
        <strain evidence="16">NRRL 1565</strain>
    </source>
</reference>
<dbReference type="PROSITE" id="PS01229">
    <property type="entry name" value="COF_2"/>
    <property type="match status" value="1"/>
</dbReference>
<feature type="transmembrane region" description="Helical" evidence="13">
    <location>
        <begin position="246"/>
        <end position="266"/>
    </location>
</feature>
<feature type="transmembrane region" description="Helical" evidence="13">
    <location>
        <begin position="436"/>
        <end position="456"/>
    </location>
</feature>
<evidence type="ECO:0000256" key="4">
    <source>
        <dbReference type="ARBA" id="ARBA00022448"/>
    </source>
</evidence>
<keyword evidence="17" id="KW-1185">Reference proteome</keyword>
<evidence type="ECO:0000256" key="12">
    <source>
        <dbReference type="ARBA" id="ARBA00080126"/>
    </source>
</evidence>
<protein>
    <recommendedName>
        <fullName evidence="3">P-type Cu(+) transporter</fullName>
        <ecNumber evidence="3">7.2.2.8</ecNumber>
    </recommendedName>
    <alternativeName>
        <fullName evidence="12">Cu(2+)-ATPase</fullName>
    </alternativeName>
</protein>
<dbReference type="GO" id="GO:0005524">
    <property type="term" value="F:ATP binding"/>
    <property type="evidence" value="ECO:0007669"/>
    <property type="project" value="UniProtKB-UniRule"/>
</dbReference>
<dbReference type="Gene3D" id="3.40.50.1000">
    <property type="entry name" value="HAD superfamily/HAD-like"/>
    <property type="match status" value="1"/>
</dbReference>
<name>A0A9W8I1J1_9FUNG</name>
<dbReference type="InterPro" id="IPR023298">
    <property type="entry name" value="ATPase_P-typ_TM_dom_sf"/>
</dbReference>
<evidence type="ECO:0000256" key="5">
    <source>
        <dbReference type="ARBA" id="ARBA00022692"/>
    </source>
</evidence>
<feature type="transmembrane region" description="Helical" evidence="13">
    <location>
        <begin position="278"/>
        <end position="295"/>
    </location>
</feature>
<evidence type="ECO:0000256" key="8">
    <source>
        <dbReference type="ARBA" id="ARBA00022840"/>
    </source>
</evidence>
<dbReference type="FunFam" id="3.30.70.100:FF:000001">
    <property type="entry name" value="ATPase copper transporting beta"/>
    <property type="match status" value="1"/>
</dbReference>
<dbReference type="Pfam" id="PF00122">
    <property type="entry name" value="E1-E2_ATPase"/>
    <property type="match status" value="1"/>
</dbReference>
<dbReference type="OrthoDB" id="432719at2759"/>
<dbReference type="Gene3D" id="3.40.1110.10">
    <property type="entry name" value="Calcium-transporting ATPase, cytoplasmic domain N"/>
    <property type="match status" value="1"/>
</dbReference>
<feature type="transmembrane region" description="Helical" evidence="13">
    <location>
        <begin position="213"/>
        <end position="234"/>
    </location>
</feature>
<evidence type="ECO:0000256" key="13">
    <source>
        <dbReference type="RuleBase" id="RU362081"/>
    </source>
</evidence>
<gene>
    <name evidence="16" type="ORF">H4R20_000201</name>
</gene>
<feature type="transmembrane region" description="Helical" evidence="13">
    <location>
        <begin position="898"/>
        <end position="920"/>
    </location>
</feature>
<dbReference type="SFLD" id="SFLDS00003">
    <property type="entry name" value="Haloacid_Dehalogenase"/>
    <property type="match status" value="1"/>
</dbReference>
<dbReference type="PANTHER" id="PTHR43520">
    <property type="entry name" value="ATP7, ISOFORM B"/>
    <property type="match status" value="1"/>
</dbReference>
<dbReference type="NCBIfam" id="TIGR01525">
    <property type="entry name" value="ATPase-IB_hvy"/>
    <property type="match status" value="1"/>
</dbReference>
<dbReference type="NCBIfam" id="TIGR01494">
    <property type="entry name" value="ATPase_P-type"/>
    <property type="match status" value="1"/>
</dbReference>
<organism evidence="16 17">
    <name type="scientific">Coemansia guatemalensis</name>
    <dbReference type="NCBI Taxonomy" id="2761395"/>
    <lineage>
        <taxon>Eukaryota</taxon>
        <taxon>Fungi</taxon>
        <taxon>Fungi incertae sedis</taxon>
        <taxon>Zoopagomycota</taxon>
        <taxon>Kickxellomycotina</taxon>
        <taxon>Kickxellomycetes</taxon>
        <taxon>Kickxellales</taxon>
        <taxon>Kickxellaceae</taxon>
        <taxon>Coemansia</taxon>
    </lineage>
</organism>
<feature type="transmembrane region" description="Helical" evidence="13">
    <location>
        <begin position="926"/>
        <end position="947"/>
    </location>
</feature>
<dbReference type="GO" id="GO:0043682">
    <property type="term" value="F:P-type divalent copper transporter activity"/>
    <property type="evidence" value="ECO:0007669"/>
    <property type="project" value="TreeGrafter"/>
</dbReference>
<dbReference type="EMBL" id="JANBUO010000005">
    <property type="protein sequence ID" value="KAJ2809298.1"/>
    <property type="molecule type" value="Genomic_DNA"/>
</dbReference>
<dbReference type="SUPFAM" id="SSF56784">
    <property type="entry name" value="HAD-like"/>
    <property type="match status" value="2"/>
</dbReference>
<keyword evidence="5 13" id="KW-0812">Transmembrane</keyword>
<dbReference type="InterPro" id="IPR006121">
    <property type="entry name" value="HMA_dom"/>
</dbReference>
<dbReference type="InterPro" id="IPR018303">
    <property type="entry name" value="ATPase_P-typ_P_site"/>
</dbReference>
<feature type="domain" description="HMA" evidence="15">
    <location>
        <begin position="71"/>
        <end position="137"/>
    </location>
</feature>
<dbReference type="SFLD" id="SFLDG00002">
    <property type="entry name" value="C1.7:_P-type_atpase_like"/>
    <property type="match status" value="1"/>
</dbReference>
<accession>A0A9W8I1J1</accession>
<dbReference type="PROSITE" id="PS01047">
    <property type="entry name" value="HMA_1"/>
    <property type="match status" value="1"/>
</dbReference>
<dbReference type="PANTHER" id="PTHR43520:SF32">
    <property type="entry name" value="COPPER RESISTANCE P-TYPE ATPASE (EUROFUNG)"/>
    <property type="match status" value="1"/>
</dbReference>
<dbReference type="SUPFAM" id="SSF81665">
    <property type="entry name" value="Calcium ATPase, transmembrane domain M"/>
    <property type="match status" value="1"/>
</dbReference>
<dbReference type="InterPro" id="IPR017969">
    <property type="entry name" value="Heavy-metal-associated_CS"/>
</dbReference>
<dbReference type="InterPro" id="IPR008250">
    <property type="entry name" value="ATPase_P-typ_transduc_dom_A_sf"/>
</dbReference>
<evidence type="ECO:0000256" key="11">
    <source>
        <dbReference type="ARBA" id="ARBA00023136"/>
    </source>
</evidence>
<dbReference type="GO" id="GO:0016020">
    <property type="term" value="C:membrane"/>
    <property type="evidence" value="ECO:0007669"/>
    <property type="project" value="UniProtKB-SubCell"/>
</dbReference>
<evidence type="ECO:0000259" key="15">
    <source>
        <dbReference type="PROSITE" id="PS50846"/>
    </source>
</evidence>
<dbReference type="GO" id="GO:0055070">
    <property type="term" value="P:copper ion homeostasis"/>
    <property type="evidence" value="ECO:0007669"/>
    <property type="project" value="TreeGrafter"/>
</dbReference>
<keyword evidence="6 13" id="KW-0479">Metal-binding</keyword>
<keyword evidence="9" id="KW-1278">Translocase</keyword>
<comment type="similarity">
    <text evidence="2 13">Belongs to the cation transport ATPase (P-type) (TC 3.A.3) family. Type IB subfamily.</text>
</comment>
<dbReference type="InterPro" id="IPR036412">
    <property type="entry name" value="HAD-like_sf"/>
</dbReference>
<dbReference type="SUPFAM" id="SSF81653">
    <property type="entry name" value="Calcium ATPase, transduction domain A"/>
    <property type="match status" value="1"/>
</dbReference>
<dbReference type="FunFam" id="2.70.150.10:FF:000002">
    <property type="entry name" value="Copper-transporting ATPase 1, putative"/>
    <property type="match status" value="1"/>
</dbReference>
<dbReference type="Pfam" id="PF08282">
    <property type="entry name" value="Hydrolase_3"/>
    <property type="match status" value="1"/>
</dbReference>
<evidence type="ECO:0000256" key="2">
    <source>
        <dbReference type="ARBA" id="ARBA00006024"/>
    </source>
</evidence>
<dbReference type="PRINTS" id="PR00119">
    <property type="entry name" value="CATATPASE"/>
</dbReference>
<keyword evidence="4" id="KW-0813">Transport</keyword>
<dbReference type="InterPro" id="IPR036163">
    <property type="entry name" value="HMA_dom_sf"/>
</dbReference>
<sequence length="957" mass="101659">MKGVTSIKVDLMTGQATLHHSERAITAEQLCTSIEDMGFDAQILKSKAVPDIAIHSQGQTDADAAAGRLPVESWFNIEGMTCGACVATITSLLTKLPGVVSADVQLLTTQAAVRHLPCDIGVRDIANTISDAGFTATPLNANGDADEKGALDPSAIALQNLQKHRRQAAKRFYISLLFAIPMLVFSMIIDMALPDTNPVAQAFHRKVFQQYTVSVVVIFVIATAAQVTLGMYFYKHAYKSLIKAKTANMDVLIALGTTAAYVGSIVSVALQKGSGEQFFETAVFLMTFILLGRWLESIAKGRTVSAVEALVKMQPDDALLVCGDKDDTLMTISARQIQLGDQLQVNSGMRVPGDGVVVSGQTDIDESLLTGEPMPVAKDVGSTVTGGTLNVTRTIRIRVTAVSEASTLSRIVKLVREAQSSKPHLQEIADRVASRFVPFVVLGALVVFLAWIAAGASGRIDPEWLLSKQNMSGMGGGGNGDDMDDQKPMAYSIFALLNAICVLVIACPCALGLAAPTAIMVGTGLAARLGILVKGGGATMEAASKIDIVAFDKTGTLTLGKPAVVDSCKSVGDEGDRQLPDGFNAWLSACVLELEGLSSHPLAAAICAHIRKTQPEVVSVPHELLEHTECPGRGMQATVEVPAGTAQALGWSNNVSQAKLRIGKDAWIMEEEGCTTRISVETRTRWTESGFTSVTVALVPERTSGPGCALSAFALADQERPEARDVINRLKARGLDVWMVSGDHPAAANTVAGRLGIDNVIAGVLPEQKSDTIRMLQQRASGNRHEPVPDACSTDGKAETTRRQTTREFLHKHIGSRLSAVFKPAATTRRERARVLMVGDGINDMVAISQADVGVAMGSGTAAAMESAPALLLRPSLYSLLTFLDLSRVVFRRIKLNFVWATIYNAVCIPIAAGVLYPAIGRGLPPVVAGLLMVASSLTVMASSLALKLYREPQQSK</sequence>
<proteinExistence type="inferred from homology"/>
<dbReference type="InterPro" id="IPR023214">
    <property type="entry name" value="HAD_sf"/>
</dbReference>
<dbReference type="InterPro" id="IPR001757">
    <property type="entry name" value="P_typ_ATPase"/>
</dbReference>
<comment type="caution">
    <text evidence="16">The sequence shown here is derived from an EMBL/GenBank/DDBJ whole genome shotgun (WGS) entry which is preliminary data.</text>
</comment>
<dbReference type="Gene3D" id="3.30.70.100">
    <property type="match status" value="2"/>
</dbReference>
<dbReference type="GO" id="GO:0140581">
    <property type="term" value="F:P-type monovalent copper transporter activity"/>
    <property type="evidence" value="ECO:0007669"/>
    <property type="project" value="UniProtKB-EC"/>
</dbReference>
<dbReference type="InterPro" id="IPR059000">
    <property type="entry name" value="ATPase_P-type_domA"/>
</dbReference>
<feature type="transmembrane region" description="Helical" evidence="13">
    <location>
        <begin position="172"/>
        <end position="193"/>
    </location>
</feature>
<dbReference type="InterPro" id="IPR023299">
    <property type="entry name" value="ATPase_P-typ_cyto_dom_N"/>
</dbReference>
<dbReference type="InterPro" id="IPR027256">
    <property type="entry name" value="P-typ_ATPase_IB"/>
</dbReference>
<evidence type="ECO:0000256" key="9">
    <source>
        <dbReference type="ARBA" id="ARBA00022967"/>
    </source>
</evidence>
<feature type="transmembrane region" description="Helical" evidence="13">
    <location>
        <begin position="489"/>
        <end position="515"/>
    </location>
</feature>
<feature type="region of interest" description="Disordered" evidence="14">
    <location>
        <begin position="779"/>
        <end position="802"/>
    </location>
</feature>
<evidence type="ECO:0000256" key="10">
    <source>
        <dbReference type="ARBA" id="ARBA00022989"/>
    </source>
</evidence>
<keyword evidence="10 13" id="KW-1133">Transmembrane helix</keyword>
<evidence type="ECO:0000256" key="3">
    <source>
        <dbReference type="ARBA" id="ARBA00012517"/>
    </source>
</evidence>
<evidence type="ECO:0000313" key="16">
    <source>
        <dbReference type="EMBL" id="KAJ2809298.1"/>
    </source>
</evidence>
<feature type="domain" description="HMA" evidence="15">
    <location>
        <begin position="1"/>
        <end position="42"/>
    </location>
</feature>
<evidence type="ECO:0000256" key="6">
    <source>
        <dbReference type="ARBA" id="ARBA00022723"/>
    </source>
</evidence>
<dbReference type="AlphaFoldDB" id="A0A9W8I1J1"/>
<dbReference type="PRINTS" id="PR00942">
    <property type="entry name" value="CUATPASEI"/>
</dbReference>
<keyword evidence="8 13" id="KW-0067">ATP-binding</keyword>
<dbReference type="Pfam" id="PF00702">
    <property type="entry name" value="Hydrolase"/>
    <property type="match status" value="1"/>
</dbReference>
<evidence type="ECO:0000256" key="14">
    <source>
        <dbReference type="SAM" id="MobiDB-lite"/>
    </source>
</evidence>
<dbReference type="PROSITE" id="PS00154">
    <property type="entry name" value="ATPASE_E1_E2"/>
    <property type="match status" value="1"/>
</dbReference>
<dbReference type="Gene3D" id="2.70.150.10">
    <property type="entry name" value="Calcium-transporting ATPase, cytoplasmic transduction domain A"/>
    <property type="match status" value="1"/>
</dbReference>
<dbReference type="Proteomes" id="UP001140094">
    <property type="component" value="Unassembled WGS sequence"/>
</dbReference>
<dbReference type="InterPro" id="IPR044492">
    <property type="entry name" value="P_typ_ATPase_HD_dom"/>
</dbReference>
<dbReference type="GO" id="GO:0016887">
    <property type="term" value="F:ATP hydrolysis activity"/>
    <property type="evidence" value="ECO:0007669"/>
    <property type="project" value="InterPro"/>
</dbReference>
<dbReference type="EC" id="7.2.2.8" evidence="3"/>
<evidence type="ECO:0000313" key="17">
    <source>
        <dbReference type="Proteomes" id="UP001140094"/>
    </source>
</evidence>
<dbReference type="Pfam" id="PF00403">
    <property type="entry name" value="HMA"/>
    <property type="match status" value="1"/>
</dbReference>
<evidence type="ECO:0000256" key="1">
    <source>
        <dbReference type="ARBA" id="ARBA00004141"/>
    </source>
</evidence>
<dbReference type="CDD" id="cd02094">
    <property type="entry name" value="P-type_ATPase_Cu-like"/>
    <property type="match status" value="1"/>
</dbReference>
<dbReference type="CDD" id="cd00371">
    <property type="entry name" value="HMA"/>
    <property type="match status" value="2"/>
</dbReference>
<evidence type="ECO:0000256" key="7">
    <source>
        <dbReference type="ARBA" id="ARBA00022741"/>
    </source>
</evidence>
<dbReference type="GO" id="GO:0005507">
    <property type="term" value="F:copper ion binding"/>
    <property type="evidence" value="ECO:0007669"/>
    <property type="project" value="TreeGrafter"/>
</dbReference>
<comment type="subcellular location">
    <subcellularLocation>
        <location evidence="1">Membrane</location>
        <topology evidence="1">Multi-pass membrane protein</topology>
    </subcellularLocation>
</comment>
<keyword evidence="11 13" id="KW-0472">Membrane</keyword>
<dbReference type="SFLD" id="SFLDF00027">
    <property type="entry name" value="p-type_atpase"/>
    <property type="match status" value="1"/>
</dbReference>